<dbReference type="Pfam" id="PF01047">
    <property type="entry name" value="MarR"/>
    <property type="match status" value="1"/>
</dbReference>
<dbReference type="eggNOG" id="COG1940">
    <property type="taxonomic scope" value="Bacteria"/>
</dbReference>
<dbReference type="RefSeq" id="WP_015792872.1">
    <property type="nucleotide sequence ID" value="NC_013131.1"/>
</dbReference>
<accession>C7QJQ5</accession>
<dbReference type="SUPFAM" id="SSF53067">
    <property type="entry name" value="Actin-like ATPase domain"/>
    <property type="match status" value="1"/>
</dbReference>
<dbReference type="HOGENOM" id="CLU_036604_13_4_11"/>
<proteinExistence type="inferred from homology"/>
<dbReference type="Gene3D" id="3.30.420.40">
    <property type="match status" value="2"/>
</dbReference>
<dbReference type="PROSITE" id="PS01125">
    <property type="entry name" value="ROK"/>
    <property type="match status" value="1"/>
</dbReference>
<comment type="similarity">
    <text evidence="1">Belongs to the ROK (NagC/XylR) family.</text>
</comment>
<dbReference type="Proteomes" id="UP000000851">
    <property type="component" value="Chromosome"/>
</dbReference>
<dbReference type="InterPro" id="IPR011991">
    <property type="entry name" value="ArsR-like_HTH"/>
</dbReference>
<dbReference type="STRING" id="479433.Caci_4279"/>
<dbReference type="InterPro" id="IPR000835">
    <property type="entry name" value="HTH_MarR-typ"/>
</dbReference>
<dbReference type="InterPro" id="IPR036388">
    <property type="entry name" value="WH-like_DNA-bd_sf"/>
</dbReference>
<dbReference type="CDD" id="cd00090">
    <property type="entry name" value="HTH_ARSR"/>
    <property type="match status" value="1"/>
</dbReference>
<dbReference type="OrthoDB" id="3534172at2"/>
<dbReference type="PANTHER" id="PTHR18964:SF149">
    <property type="entry name" value="BIFUNCTIONAL UDP-N-ACETYLGLUCOSAMINE 2-EPIMERASE_N-ACETYLMANNOSAMINE KINASE"/>
    <property type="match status" value="1"/>
</dbReference>
<dbReference type="InterPro" id="IPR000600">
    <property type="entry name" value="ROK"/>
</dbReference>
<dbReference type="GO" id="GO:0003700">
    <property type="term" value="F:DNA-binding transcription factor activity"/>
    <property type="evidence" value="ECO:0007669"/>
    <property type="project" value="InterPro"/>
</dbReference>
<feature type="domain" description="HTH marR-type" evidence="2">
    <location>
        <begin position="12"/>
        <end position="56"/>
    </location>
</feature>
<evidence type="ECO:0000313" key="4">
    <source>
        <dbReference type="Proteomes" id="UP000000851"/>
    </source>
</evidence>
<dbReference type="SUPFAM" id="SSF46785">
    <property type="entry name" value="Winged helix' DNA-binding domain"/>
    <property type="match status" value="1"/>
</dbReference>
<reference evidence="3 4" key="1">
    <citation type="journal article" date="2009" name="Stand. Genomic Sci.">
        <title>Complete genome sequence of Catenulispora acidiphila type strain (ID 139908).</title>
        <authorList>
            <person name="Copeland A."/>
            <person name="Lapidus A."/>
            <person name="Glavina Del Rio T."/>
            <person name="Nolan M."/>
            <person name="Lucas S."/>
            <person name="Chen F."/>
            <person name="Tice H."/>
            <person name="Cheng J.F."/>
            <person name="Bruce D."/>
            <person name="Goodwin L."/>
            <person name="Pitluck S."/>
            <person name="Mikhailova N."/>
            <person name="Pati A."/>
            <person name="Ivanova N."/>
            <person name="Mavromatis K."/>
            <person name="Chen A."/>
            <person name="Palaniappan K."/>
            <person name="Chain P."/>
            <person name="Land M."/>
            <person name="Hauser L."/>
            <person name="Chang Y.J."/>
            <person name="Jeffries C.D."/>
            <person name="Chertkov O."/>
            <person name="Brettin T."/>
            <person name="Detter J.C."/>
            <person name="Han C."/>
            <person name="Ali Z."/>
            <person name="Tindall B.J."/>
            <person name="Goker M."/>
            <person name="Bristow J."/>
            <person name="Eisen J.A."/>
            <person name="Markowitz V."/>
            <person name="Hugenholtz P."/>
            <person name="Kyrpides N.C."/>
            <person name="Klenk H.P."/>
        </authorList>
    </citation>
    <scope>NUCLEOTIDE SEQUENCE [LARGE SCALE GENOMIC DNA]</scope>
    <source>
        <strain evidence="4">DSM 44928 / JCM 14897 / NBRC 102108 / NRRL B-24433 / ID139908</strain>
    </source>
</reference>
<dbReference type="PANTHER" id="PTHR18964">
    <property type="entry name" value="ROK (REPRESSOR, ORF, KINASE) FAMILY"/>
    <property type="match status" value="1"/>
</dbReference>
<evidence type="ECO:0000313" key="3">
    <source>
        <dbReference type="EMBL" id="ACU73143.1"/>
    </source>
</evidence>
<dbReference type="Gene3D" id="1.10.10.10">
    <property type="entry name" value="Winged helix-like DNA-binding domain superfamily/Winged helix DNA-binding domain"/>
    <property type="match status" value="1"/>
</dbReference>
<dbReference type="InParanoid" id="C7QJQ5"/>
<protein>
    <submittedName>
        <fullName evidence="3">ROK family protein</fullName>
    </submittedName>
</protein>
<evidence type="ECO:0000259" key="2">
    <source>
        <dbReference type="Pfam" id="PF01047"/>
    </source>
</evidence>
<dbReference type="KEGG" id="cai:Caci_4279"/>
<dbReference type="Pfam" id="PF00480">
    <property type="entry name" value="ROK"/>
    <property type="match status" value="1"/>
</dbReference>
<dbReference type="InterPro" id="IPR036390">
    <property type="entry name" value="WH_DNA-bd_sf"/>
</dbReference>
<evidence type="ECO:0000256" key="1">
    <source>
        <dbReference type="ARBA" id="ARBA00006479"/>
    </source>
</evidence>
<dbReference type="InterPro" id="IPR043129">
    <property type="entry name" value="ATPase_NBD"/>
</dbReference>
<dbReference type="EMBL" id="CP001700">
    <property type="protein sequence ID" value="ACU73143.1"/>
    <property type="molecule type" value="Genomic_DNA"/>
</dbReference>
<organism evidence="3 4">
    <name type="scientific">Catenulispora acidiphila (strain DSM 44928 / JCM 14897 / NBRC 102108 / NRRL B-24433 / ID139908)</name>
    <dbReference type="NCBI Taxonomy" id="479433"/>
    <lineage>
        <taxon>Bacteria</taxon>
        <taxon>Bacillati</taxon>
        <taxon>Actinomycetota</taxon>
        <taxon>Actinomycetes</taxon>
        <taxon>Catenulisporales</taxon>
        <taxon>Catenulisporaceae</taxon>
        <taxon>Catenulispora</taxon>
    </lineage>
</organism>
<name>C7QJQ5_CATAD</name>
<keyword evidence="4" id="KW-1185">Reference proteome</keyword>
<dbReference type="InterPro" id="IPR049874">
    <property type="entry name" value="ROK_cs"/>
</dbReference>
<dbReference type="eggNOG" id="COG2345">
    <property type="taxonomic scope" value="Bacteria"/>
</dbReference>
<gene>
    <name evidence="3" type="ordered locus">Caci_4279</name>
</gene>
<dbReference type="AlphaFoldDB" id="C7QJQ5"/>
<sequence>MRWGAGSISGDMTRTAVLALLARRGPLSRAQIAEMLELSPATITQGTRRLLAEGLLVEEAPRPSAGGGGRPSVPLSLVPGSAHTIGIQVAHEHVTGVTSRLDATVVHSFRHAFDPASPDAVETLTALIRSEIEEIERRGLPLAGVGVAVPGIVEPETGTLSMSVRLGWTGLPLAARLREALGVPVFVDNDISAVTAAERLYGPGADEADFLLAAIGQGIGLGMVLDGAPYRGAAGAAGEFGHMPVQPDGPQCVCGNRGCLESLVSTEALLRTAHEAGILPAESDLDDLGTAARHGDPAAVQLLHNAATLLGRALAGVVNLLGPRSVIIIGEITAIWDLLDDPLHEALLDHLLPAVRDTRIEVRPWHDEVIAASAARVVLAAPLAAPRQRG</sequence>